<dbReference type="RefSeq" id="WP_201370518.1">
    <property type="nucleotide sequence ID" value="NZ_BNJG01000001.1"/>
</dbReference>
<dbReference type="EMBL" id="BNJG01000001">
    <property type="protein sequence ID" value="GHO53731.1"/>
    <property type="molecule type" value="Genomic_DNA"/>
</dbReference>
<dbReference type="InterPro" id="IPR036291">
    <property type="entry name" value="NAD(P)-bd_dom_sf"/>
</dbReference>
<dbReference type="PANTHER" id="PTHR45033:SF2">
    <property type="entry name" value="ZINC-TYPE ALCOHOL DEHYDROGENASE-LIKE PROTEIN C1773.06C"/>
    <property type="match status" value="1"/>
</dbReference>
<protein>
    <recommendedName>
        <fullName evidence="1">Enoyl reductase (ER) domain-containing protein</fullName>
    </recommendedName>
</protein>
<dbReference type="InterPro" id="IPR013154">
    <property type="entry name" value="ADH-like_N"/>
</dbReference>
<dbReference type="InterPro" id="IPR020843">
    <property type="entry name" value="ER"/>
</dbReference>
<organism evidence="2 3">
    <name type="scientific">Ktedonobacter robiniae</name>
    <dbReference type="NCBI Taxonomy" id="2778365"/>
    <lineage>
        <taxon>Bacteria</taxon>
        <taxon>Bacillati</taxon>
        <taxon>Chloroflexota</taxon>
        <taxon>Ktedonobacteria</taxon>
        <taxon>Ktedonobacterales</taxon>
        <taxon>Ktedonobacteraceae</taxon>
        <taxon>Ktedonobacter</taxon>
    </lineage>
</organism>
<dbReference type="CDD" id="cd08276">
    <property type="entry name" value="MDR7"/>
    <property type="match status" value="1"/>
</dbReference>
<reference evidence="2 3" key="1">
    <citation type="journal article" date="2021" name="Int. J. Syst. Evol. Microbiol.">
        <title>Reticulibacter mediterranei gen. nov., sp. nov., within the new family Reticulibacteraceae fam. nov., and Ktedonospora formicarum gen. nov., sp. nov., Ktedonobacter robiniae sp. nov., Dictyobacter formicarum sp. nov. and Dictyobacter arantiisoli sp. nov., belonging to the class Ktedonobacteria.</title>
        <authorList>
            <person name="Yabe S."/>
            <person name="Zheng Y."/>
            <person name="Wang C.M."/>
            <person name="Sakai Y."/>
            <person name="Abe K."/>
            <person name="Yokota A."/>
            <person name="Donadio S."/>
            <person name="Cavaletti L."/>
            <person name="Monciardini P."/>
        </authorList>
    </citation>
    <scope>NUCLEOTIDE SEQUENCE [LARGE SCALE GENOMIC DNA]</scope>
    <source>
        <strain evidence="2 3">SOSP1-30</strain>
    </source>
</reference>
<dbReference type="Gene3D" id="3.40.50.720">
    <property type="entry name" value="NAD(P)-binding Rossmann-like Domain"/>
    <property type="match status" value="1"/>
</dbReference>
<feature type="domain" description="Enoyl reductase (ER)" evidence="1">
    <location>
        <begin position="12"/>
        <end position="255"/>
    </location>
</feature>
<dbReference type="Pfam" id="PF08240">
    <property type="entry name" value="ADH_N"/>
    <property type="match status" value="1"/>
</dbReference>
<keyword evidence="3" id="KW-1185">Reference proteome</keyword>
<dbReference type="Gene3D" id="3.90.180.10">
    <property type="entry name" value="Medium-chain alcohol dehydrogenases, catalytic domain"/>
    <property type="match status" value="1"/>
</dbReference>
<dbReference type="SUPFAM" id="SSF50129">
    <property type="entry name" value="GroES-like"/>
    <property type="match status" value="1"/>
</dbReference>
<proteinExistence type="predicted"/>
<name>A0ABQ3UM38_9CHLR</name>
<dbReference type="InterPro" id="IPR011032">
    <property type="entry name" value="GroES-like_sf"/>
</dbReference>
<dbReference type="Pfam" id="PF00107">
    <property type="entry name" value="ADH_zinc_N"/>
    <property type="match status" value="1"/>
</dbReference>
<dbReference type="PANTHER" id="PTHR45033">
    <property type="match status" value="1"/>
</dbReference>
<accession>A0ABQ3UM38</accession>
<dbReference type="SUPFAM" id="SSF51735">
    <property type="entry name" value="NAD(P)-binding Rossmann-fold domains"/>
    <property type="match status" value="1"/>
</dbReference>
<dbReference type="Proteomes" id="UP000654345">
    <property type="component" value="Unassembled WGS sequence"/>
</dbReference>
<evidence type="ECO:0000313" key="3">
    <source>
        <dbReference type="Proteomes" id="UP000654345"/>
    </source>
</evidence>
<dbReference type="SMART" id="SM00829">
    <property type="entry name" value="PKS_ER"/>
    <property type="match status" value="1"/>
</dbReference>
<dbReference type="InterPro" id="IPR052711">
    <property type="entry name" value="Zinc_ADH-like"/>
</dbReference>
<comment type="caution">
    <text evidence="2">The sequence shown here is derived from an EMBL/GenBank/DDBJ whole genome shotgun (WGS) entry which is preliminary data.</text>
</comment>
<evidence type="ECO:0000259" key="1">
    <source>
        <dbReference type="SMART" id="SM00829"/>
    </source>
</evidence>
<dbReference type="InterPro" id="IPR013149">
    <property type="entry name" value="ADH-like_C"/>
</dbReference>
<evidence type="ECO:0000313" key="2">
    <source>
        <dbReference type="EMBL" id="GHO53731.1"/>
    </source>
</evidence>
<gene>
    <name evidence="2" type="ORF">KSB_22060</name>
</gene>
<sequence length="255" mass="27092">MQSWLIVPTHSGGRLQQIEQEQPQPGPGQVLVKIRAASLNHRDLYILEEFSAEDTDTPIVPLSDGAGEIVALGEGSKRFQIGDRVVLTFFPYWLDGPPREDVLLGRGEAGTPGVLAGYLVIGEQEVLPLPEHLSYAEGATLPCAGVTAWNALATGQLRTGETVLLQGMGGVSVFGIQFAKAAGARVIVLSRSEEKLARARSLGADETINTTTTPRWDERVLALTDGQGVDHVLDVGGAETLPPSLRSVRLGGALI</sequence>